<organism evidence="1 2">
    <name type="scientific">Oxalobacter vibrioformis</name>
    <dbReference type="NCBI Taxonomy" id="933080"/>
    <lineage>
        <taxon>Bacteria</taxon>
        <taxon>Pseudomonadati</taxon>
        <taxon>Pseudomonadota</taxon>
        <taxon>Betaproteobacteria</taxon>
        <taxon>Burkholderiales</taxon>
        <taxon>Oxalobacteraceae</taxon>
        <taxon>Oxalobacter</taxon>
    </lineage>
</organism>
<dbReference type="KEGG" id="ovb:NB640_09135"/>
<dbReference type="AlphaFoldDB" id="A0A9E9LV35"/>
<protein>
    <submittedName>
        <fullName evidence="1">Uncharacterized protein</fullName>
    </submittedName>
</protein>
<dbReference type="Proteomes" id="UP001156215">
    <property type="component" value="Chromosome"/>
</dbReference>
<gene>
    <name evidence="1" type="ORF">NB640_09135</name>
</gene>
<evidence type="ECO:0000313" key="1">
    <source>
        <dbReference type="EMBL" id="WAW09409.1"/>
    </source>
</evidence>
<sequence length="144" mass="16433">MSEKEKADDTLMPVWASMLSASLKQTLILSYLNKKFPGAIQAMLQEFDTLSDMLDIQPEVKEDITKTLDGLPKMSEENNPFRIISNEIMADTVIQTLILRYFMKSNPDMARAMLEDFQLILAELNLNDPVKERVTTSLSEFLPE</sequence>
<evidence type="ECO:0000313" key="2">
    <source>
        <dbReference type="Proteomes" id="UP001156215"/>
    </source>
</evidence>
<keyword evidence="2" id="KW-1185">Reference proteome</keyword>
<accession>A0A9E9LV35</accession>
<dbReference type="EMBL" id="CP098242">
    <property type="protein sequence ID" value="WAW09409.1"/>
    <property type="molecule type" value="Genomic_DNA"/>
</dbReference>
<reference evidence="1" key="1">
    <citation type="journal article" date="2022" name="Front. Microbiol.">
        <title>New perspectives on an old grouping: The genomic and phenotypic variability of Oxalobacter formigenes and the implications for calcium oxalate stone prevention.</title>
        <authorList>
            <person name="Chmiel J.A."/>
            <person name="Carr C."/>
            <person name="Stuivenberg G.A."/>
            <person name="Venema R."/>
            <person name="Chanyi R.M."/>
            <person name="Al K.F."/>
            <person name="Giguere D."/>
            <person name="Say H."/>
            <person name="Akouris P.P."/>
            <person name="Dominguez Romero S.A."/>
            <person name="Kwong A."/>
            <person name="Tai V."/>
            <person name="Koval S.F."/>
            <person name="Razvi H."/>
            <person name="Bjazevic J."/>
            <person name="Burton J.P."/>
        </authorList>
    </citation>
    <scope>NUCLEOTIDE SEQUENCE</scope>
    <source>
        <strain evidence="1">WoOx3</strain>
    </source>
</reference>
<name>A0A9E9LV35_9BURK</name>
<dbReference type="RefSeq" id="WP_269308406.1">
    <property type="nucleotide sequence ID" value="NZ_CP098242.1"/>
</dbReference>
<proteinExistence type="predicted"/>